<evidence type="ECO:0000313" key="1">
    <source>
        <dbReference type="EMBL" id="TGO50037.1"/>
    </source>
</evidence>
<protein>
    <submittedName>
        <fullName evidence="1">Uncharacterized protein</fullName>
    </submittedName>
</protein>
<organism evidence="1 2">
    <name type="scientific">Botryotinia narcissicola</name>
    <dbReference type="NCBI Taxonomy" id="278944"/>
    <lineage>
        <taxon>Eukaryota</taxon>
        <taxon>Fungi</taxon>
        <taxon>Dikarya</taxon>
        <taxon>Ascomycota</taxon>
        <taxon>Pezizomycotina</taxon>
        <taxon>Leotiomycetes</taxon>
        <taxon>Helotiales</taxon>
        <taxon>Sclerotiniaceae</taxon>
        <taxon>Botryotinia</taxon>
    </lineage>
</organism>
<name>A0A4Z1HZB2_9HELO</name>
<evidence type="ECO:0000313" key="2">
    <source>
        <dbReference type="Proteomes" id="UP000297452"/>
    </source>
</evidence>
<dbReference type="EMBL" id="PQXJ01000408">
    <property type="protein sequence ID" value="TGO50037.1"/>
    <property type="molecule type" value="Genomic_DNA"/>
</dbReference>
<dbReference type="AlphaFoldDB" id="A0A4Z1HZB2"/>
<keyword evidence="2" id="KW-1185">Reference proteome</keyword>
<gene>
    <name evidence="1" type="ORF">BOTNAR_0408g00130</name>
</gene>
<accession>A0A4Z1HZB2</accession>
<dbReference type="Proteomes" id="UP000297452">
    <property type="component" value="Unassembled WGS sequence"/>
</dbReference>
<sequence>MIAYGAEYVRKSGKPNYAAAHAAHLRALKRNRRESGRQLIEACKRAEALFQAQKDKEITTAIAASQPKLTKKEALVAAAKAAKVERRRQCRIAQAEAAPSAKEALSIARRMYALRLRDSLSGKQFVDGVDYNDDGEGNELESLDEFKARVLGWFGVHRARDWTEN</sequence>
<dbReference type="OrthoDB" id="3564389at2759"/>
<reference evidence="1 2" key="1">
    <citation type="submission" date="2017-12" db="EMBL/GenBank/DDBJ databases">
        <title>Comparative genomics of Botrytis spp.</title>
        <authorList>
            <person name="Valero-Jimenez C.A."/>
            <person name="Tapia P."/>
            <person name="Veloso J."/>
            <person name="Silva-Moreno E."/>
            <person name="Staats M."/>
            <person name="Valdes J.H."/>
            <person name="Van Kan J.A.L."/>
        </authorList>
    </citation>
    <scope>NUCLEOTIDE SEQUENCE [LARGE SCALE GENOMIC DNA]</scope>
    <source>
        <strain evidence="1 2">MUCL2120</strain>
    </source>
</reference>
<proteinExistence type="predicted"/>
<comment type="caution">
    <text evidence="1">The sequence shown here is derived from an EMBL/GenBank/DDBJ whole genome shotgun (WGS) entry which is preliminary data.</text>
</comment>